<evidence type="ECO:0000256" key="3">
    <source>
        <dbReference type="ARBA" id="ARBA00022692"/>
    </source>
</evidence>
<dbReference type="AlphaFoldDB" id="A0AAE0INL0"/>
<keyword evidence="10" id="KW-1185">Reference proteome</keyword>
<name>A0AAE0INL0_9PEZI</name>
<comment type="subcellular location">
    <subcellularLocation>
        <location evidence="1">Membrane</location>
        <topology evidence="1">Multi-pass membrane protein</topology>
    </subcellularLocation>
</comment>
<evidence type="ECO:0000256" key="7">
    <source>
        <dbReference type="SAM" id="MobiDB-lite"/>
    </source>
</evidence>
<sequence>MADTTKNTMLRSPTYGTEEDTPTGPRGHTTAPVDVSSFPNIDGAFEGSFAATARDRPEASPTPWYYRREYYTGGWTDRTIWRSLVVECVATTCQIYIGGQFGMTLMESGTTQITAYVGIFNTFLLATFIYATATATGGHLNPMITFATVLCGLTPVSRGTFLMTAQITGGILAGGLLLGTWGHDRAVSHLGGGNFFDPSIISPGQVLLNEIMSCATLLVLAIGTGLDPRQQILYGRQLGPLLVGLSVGVVSCASTRIAPGYTGASMNPARAIALAIASSHWENQWVWWVGPALGSILVALMYRLAPPSHFQGQAGSKAQLSVA</sequence>
<reference evidence="9" key="2">
    <citation type="submission" date="2023-06" db="EMBL/GenBank/DDBJ databases">
        <authorList>
            <consortium name="Lawrence Berkeley National Laboratory"/>
            <person name="Haridas S."/>
            <person name="Hensen N."/>
            <person name="Bonometti L."/>
            <person name="Westerberg I."/>
            <person name="Brannstrom I.O."/>
            <person name="Guillou S."/>
            <person name="Cros-Aarteil S."/>
            <person name="Calhoun S."/>
            <person name="Kuo A."/>
            <person name="Mondo S."/>
            <person name="Pangilinan J."/>
            <person name="Riley R."/>
            <person name="Labutti K."/>
            <person name="Andreopoulos B."/>
            <person name="Lipzen A."/>
            <person name="Chen C."/>
            <person name="Yanf M."/>
            <person name="Daum C."/>
            <person name="Ng V."/>
            <person name="Clum A."/>
            <person name="Steindorff A."/>
            <person name="Ohm R."/>
            <person name="Martin F."/>
            <person name="Silar P."/>
            <person name="Natvig D."/>
            <person name="Lalanne C."/>
            <person name="Gautier V."/>
            <person name="Ament-Velasquez S.L."/>
            <person name="Kruys A."/>
            <person name="Hutchinson M.I."/>
            <person name="Powell A.J."/>
            <person name="Barry K."/>
            <person name="Miller A.N."/>
            <person name="Grigoriev I.V."/>
            <person name="Debuchy R."/>
            <person name="Gladieux P."/>
            <person name="Thoren M.H."/>
            <person name="Johannesson H."/>
        </authorList>
    </citation>
    <scope>NUCLEOTIDE SEQUENCE</scope>
    <source>
        <strain evidence="9">SMH4131-1</strain>
    </source>
</reference>
<feature type="compositionally biased region" description="Polar residues" evidence="7">
    <location>
        <begin position="1"/>
        <end position="15"/>
    </location>
</feature>
<dbReference type="PANTHER" id="PTHR19139">
    <property type="entry name" value="AQUAPORIN TRANSPORTER"/>
    <property type="match status" value="1"/>
</dbReference>
<keyword evidence="3 6" id="KW-0812">Transmembrane</keyword>
<feature type="transmembrane region" description="Helical" evidence="8">
    <location>
        <begin position="161"/>
        <end position="181"/>
    </location>
</feature>
<dbReference type="EMBL" id="JAUEPO010000003">
    <property type="protein sequence ID" value="KAK3328300.1"/>
    <property type="molecule type" value="Genomic_DNA"/>
</dbReference>
<feature type="region of interest" description="Disordered" evidence="7">
    <location>
        <begin position="1"/>
        <end position="37"/>
    </location>
</feature>
<dbReference type="GO" id="GO:0005886">
    <property type="term" value="C:plasma membrane"/>
    <property type="evidence" value="ECO:0007669"/>
    <property type="project" value="TreeGrafter"/>
</dbReference>
<evidence type="ECO:0000256" key="1">
    <source>
        <dbReference type="ARBA" id="ARBA00004141"/>
    </source>
</evidence>
<dbReference type="InterPro" id="IPR000425">
    <property type="entry name" value="MIP"/>
</dbReference>
<evidence type="ECO:0000256" key="4">
    <source>
        <dbReference type="ARBA" id="ARBA00022989"/>
    </source>
</evidence>
<dbReference type="InterPro" id="IPR023271">
    <property type="entry name" value="Aquaporin-like"/>
</dbReference>
<dbReference type="Proteomes" id="UP001286456">
    <property type="component" value="Unassembled WGS sequence"/>
</dbReference>
<evidence type="ECO:0000256" key="5">
    <source>
        <dbReference type="ARBA" id="ARBA00023136"/>
    </source>
</evidence>
<evidence type="ECO:0000313" key="9">
    <source>
        <dbReference type="EMBL" id="KAK3328300.1"/>
    </source>
</evidence>
<organism evidence="9 10">
    <name type="scientific">Cercophora scortea</name>
    <dbReference type="NCBI Taxonomy" id="314031"/>
    <lineage>
        <taxon>Eukaryota</taxon>
        <taxon>Fungi</taxon>
        <taxon>Dikarya</taxon>
        <taxon>Ascomycota</taxon>
        <taxon>Pezizomycotina</taxon>
        <taxon>Sordariomycetes</taxon>
        <taxon>Sordariomycetidae</taxon>
        <taxon>Sordariales</taxon>
        <taxon>Lasiosphaeriaceae</taxon>
        <taxon>Cercophora</taxon>
    </lineage>
</organism>
<dbReference type="Pfam" id="PF00230">
    <property type="entry name" value="MIP"/>
    <property type="match status" value="1"/>
</dbReference>
<evidence type="ECO:0000313" key="10">
    <source>
        <dbReference type="Proteomes" id="UP001286456"/>
    </source>
</evidence>
<feature type="transmembrane region" description="Helical" evidence="8">
    <location>
        <begin position="285"/>
        <end position="305"/>
    </location>
</feature>
<dbReference type="PRINTS" id="PR00783">
    <property type="entry name" value="MINTRINSICP"/>
</dbReference>
<dbReference type="SUPFAM" id="SSF81338">
    <property type="entry name" value="Aquaporin-like"/>
    <property type="match status" value="1"/>
</dbReference>
<evidence type="ECO:0000256" key="8">
    <source>
        <dbReference type="SAM" id="Phobius"/>
    </source>
</evidence>
<feature type="transmembrane region" description="Helical" evidence="8">
    <location>
        <begin position="113"/>
        <end position="133"/>
    </location>
</feature>
<proteinExistence type="inferred from homology"/>
<keyword evidence="5 8" id="KW-0472">Membrane</keyword>
<keyword evidence="6" id="KW-0813">Transport</keyword>
<accession>A0AAE0INL0</accession>
<protein>
    <submittedName>
        <fullName evidence="9">Aquaporin-like protein</fullName>
    </submittedName>
</protein>
<dbReference type="Gene3D" id="1.20.1080.10">
    <property type="entry name" value="Glycerol uptake facilitator protein"/>
    <property type="match status" value="1"/>
</dbReference>
<dbReference type="PANTHER" id="PTHR19139:SF199">
    <property type="entry name" value="MIP17260P"/>
    <property type="match status" value="1"/>
</dbReference>
<evidence type="ECO:0000256" key="2">
    <source>
        <dbReference type="ARBA" id="ARBA00006175"/>
    </source>
</evidence>
<reference evidence="9" key="1">
    <citation type="journal article" date="2023" name="Mol. Phylogenet. Evol.">
        <title>Genome-scale phylogeny and comparative genomics of the fungal order Sordariales.</title>
        <authorList>
            <person name="Hensen N."/>
            <person name="Bonometti L."/>
            <person name="Westerberg I."/>
            <person name="Brannstrom I.O."/>
            <person name="Guillou S."/>
            <person name="Cros-Aarteil S."/>
            <person name="Calhoun S."/>
            <person name="Haridas S."/>
            <person name="Kuo A."/>
            <person name="Mondo S."/>
            <person name="Pangilinan J."/>
            <person name="Riley R."/>
            <person name="LaButti K."/>
            <person name="Andreopoulos B."/>
            <person name="Lipzen A."/>
            <person name="Chen C."/>
            <person name="Yan M."/>
            <person name="Daum C."/>
            <person name="Ng V."/>
            <person name="Clum A."/>
            <person name="Steindorff A."/>
            <person name="Ohm R.A."/>
            <person name="Martin F."/>
            <person name="Silar P."/>
            <person name="Natvig D.O."/>
            <person name="Lalanne C."/>
            <person name="Gautier V."/>
            <person name="Ament-Velasquez S.L."/>
            <person name="Kruys A."/>
            <person name="Hutchinson M.I."/>
            <person name="Powell A.J."/>
            <person name="Barry K."/>
            <person name="Miller A.N."/>
            <person name="Grigoriev I.V."/>
            <person name="Debuchy R."/>
            <person name="Gladieux P."/>
            <person name="Hiltunen Thoren M."/>
            <person name="Johannesson H."/>
        </authorList>
    </citation>
    <scope>NUCLEOTIDE SEQUENCE</scope>
    <source>
        <strain evidence="9">SMH4131-1</strain>
    </source>
</reference>
<dbReference type="InterPro" id="IPR034294">
    <property type="entry name" value="Aquaporin_transptr"/>
</dbReference>
<feature type="transmembrane region" description="Helical" evidence="8">
    <location>
        <begin position="238"/>
        <end position="258"/>
    </location>
</feature>
<dbReference type="GO" id="GO:0015250">
    <property type="term" value="F:water channel activity"/>
    <property type="evidence" value="ECO:0007669"/>
    <property type="project" value="TreeGrafter"/>
</dbReference>
<evidence type="ECO:0000256" key="6">
    <source>
        <dbReference type="RuleBase" id="RU000477"/>
    </source>
</evidence>
<gene>
    <name evidence="9" type="ORF">B0T19DRAFT_424114</name>
</gene>
<keyword evidence="4 8" id="KW-1133">Transmembrane helix</keyword>
<comment type="similarity">
    <text evidence="2 6">Belongs to the MIP/aquaporin (TC 1.A.8) family.</text>
</comment>
<comment type="caution">
    <text evidence="9">The sequence shown here is derived from an EMBL/GenBank/DDBJ whole genome shotgun (WGS) entry which is preliminary data.</text>
</comment>